<dbReference type="InterPro" id="IPR050903">
    <property type="entry name" value="Bact_Chemotaxis_MeTrfase"/>
</dbReference>
<dbReference type="Pfam" id="PF03705">
    <property type="entry name" value="CheR_N"/>
    <property type="match status" value="1"/>
</dbReference>
<dbReference type="PRINTS" id="PR00996">
    <property type="entry name" value="CHERMTFRASE"/>
</dbReference>
<evidence type="ECO:0000256" key="3">
    <source>
        <dbReference type="ARBA" id="ARBA00022603"/>
    </source>
</evidence>
<accession>A0AAU7CJI0</accession>
<dbReference type="InterPro" id="IPR029063">
    <property type="entry name" value="SAM-dependent_MTases_sf"/>
</dbReference>
<name>A0AAU7CJI0_9BACT</name>
<gene>
    <name evidence="7" type="ORF">V5E97_03950</name>
</gene>
<dbReference type="EMBL" id="CP155447">
    <property type="protein sequence ID" value="XBH05184.1"/>
    <property type="molecule type" value="Genomic_DNA"/>
</dbReference>
<reference evidence="7" key="1">
    <citation type="submission" date="2024-05" db="EMBL/GenBank/DDBJ databases">
        <title>Planctomycetes of the genus Singulisphaera possess chitinolytic capabilities.</title>
        <authorList>
            <person name="Ivanova A."/>
        </authorList>
    </citation>
    <scope>NUCLEOTIDE SEQUENCE</scope>
    <source>
        <strain evidence="7">Ch08T</strain>
    </source>
</reference>
<evidence type="ECO:0000256" key="2">
    <source>
        <dbReference type="ARBA" id="ARBA00012534"/>
    </source>
</evidence>
<dbReference type="EC" id="2.1.1.80" evidence="2"/>
<proteinExistence type="predicted"/>
<evidence type="ECO:0000256" key="4">
    <source>
        <dbReference type="ARBA" id="ARBA00022679"/>
    </source>
</evidence>
<dbReference type="PIRSF" id="PIRSF000410">
    <property type="entry name" value="CheR"/>
    <property type="match status" value="1"/>
</dbReference>
<comment type="catalytic activity">
    <reaction evidence="1">
        <text>L-glutamyl-[protein] + S-adenosyl-L-methionine = [protein]-L-glutamate 5-O-methyl ester + S-adenosyl-L-homocysteine</text>
        <dbReference type="Rhea" id="RHEA:24452"/>
        <dbReference type="Rhea" id="RHEA-COMP:10208"/>
        <dbReference type="Rhea" id="RHEA-COMP:10311"/>
        <dbReference type="ChEBI" id="CHEBI:29973"/>
        <dbReference type="ChEBI" id="CHEBI:57856"/>
        <dbReference type="ChEBI" id="CHEBI:59789"/>
        <dbReference type="ChEBI" id="CHEBI:82795"/>
        <dbReference type="EC" id="2.1.1.80"/>
    </reaction>
</comment>
<evidence type="ECO:0000259" key="6">
    <source>
        <dbReference type="PROSITE" id="PS50123"/>
    </source>
</evidence>
<dbReference type="PROSITE" id="PS50123">
    <property type="entry name" value="CHER"/>
    <property type="match status" value="1"/>
</dbReference>
<dbReference type="Gene3D" id="3.40.50.150">
    <property type="entry name" value="Vaccinia Virus protein VP39"/>
    <property type="match status" value="1"/>
</dbReference>
<dbReference type="Pfam" id="PF01739">
    <property type="entry name" value="CheR"/>
    <property type="match status" value="1"/>
</dbReference>
<organism evidence="7">
    <name type="scientific">Singulisphaera sp. Ch08</name>
    <dbReference type="NCBI Taxonomy" id="3120278"/>
    <lineage>
        <taxon>Bacteria</taxon>
        <taxon>Pseudomonadati</taxon>
        <taxon>Planctomycetota</taxon>
        <taxon>Planctomycetia</taxon>
        <taxon>Isosphaerales</taxon>
        <taxon>Isosphaeraceae</taxon>
        <taxon>Singulisphaera</taxon>
    </lineage>
</organism>
<dbReference type="GO" id="GO:0008983">
    <property type="term" value="F:protein-glutamate O-methyltransferase activity"/>
    <property type="evidence" value="ECO:0007669"/>
    <property type="project" value="UniProtKB-EC"/>
</dbReference>
<dbReference type="AlphaFoldDB" id="A0AAU7CJI0"/>
<dbReference type="InterPro" id="IPR022641">
    <property type="entry name" value="CheR_N"/>
</dbReference>
<dbReference type="InterPro" id="IPR036804">
    <property type="entry name" value="CheR_N_sf"/>
</dbReference>
<dbReference type="RefSeq" id="WP_406697991.1">
    <property type="nucleotide sequence ID" value="NZ_CP155447.1"/>
</dbReference>
<keyword evidence="4" id="KW-0808">Transferase</keyword>
<dbReference type="GO" id="GO:0032259">
    <property type="term" value="P:methylation"/>
    <property type="evidence" value="ECO:0007669"/>
    <property type="project" value="UniProtKB-KW"/>
</dbReference>
<feature type="domain" description="CheR-type methyltransferase" evidence="6">
    <location>
        <begin position="7"/>
        <end position="278"/>
    </location>
</feature>
<sequence length="278" mass="31348">MTGTAGELTEGEYDRFCKLIYRVAGIRIPGTKRVMVATRVRKRLRATGISSFSAYLSFLHSAAGAGEMPLFIDVMTTNETYFYRDPQHYDWFDQTFLPEVIQRARLRKRPRSLRVWSAASSTGEELYSIALKVNKHRRELAGWKLTLLGTDLSGAVLEAARAGVYDDRALHLVGEAERRDHFTHDPVARTWTLGREVKTAATFRPHNLLEPLNEEPFDCIFIKNVLIYFDAVSKQTVVQHLLAALAKGGYLVVGPSEGIYGMLGALTKHNSWLYQKPA</sequence>
<dbReference type="PANTHER" id="PTHR24422">
    <property type="entry name" value="CHEMOTAXIS PROTEIN METHYLTRANSFERASE"/>
    <property type="match status" value="1"/>
</dbReference>
<keyword evidence="3 7" id="KW-0489">Methyltransferase</keyword>
<dbReference type="InterPro" id="IPR000780">
    <property type="entry name" value="CheR_MeTrfase"/>
</dbReference>
<dbReference type="InterPro" id="IPR022642">
    <property type="entry name" value="CheR_C"/>
</dbReference>
<dbReference type="PANTHER" id="PTHR24422:SF19">
    <property type="entry name" value="CHEMOTAXIS PROTEIN METHYLTRANSFERASE"/>
    <property type="match status" value="1"/>
</dbReference>
<dbReference type="Gene3D" id="1.10.155.10">
    <property type="entry name" value="Chemotaxis receptor methyltransferase CheR, N-terminal domain"/>
    <property type="match status" value="1"/>
</dbReference>
<evidence type="ECO:0000256" key="5">
    <source>
        <dbReference type="ARBA" id="ARBA00022691"/>
    </source>
</evidence>
<evidence type="ECO:0000313" key="7">
    <source>
        <dbReference type="EMBL" id="XBH05184.1"/>
    </source>
</evidence>
<protein>
    <recommendedName>
        <fullName evidence="2">protein-glutamate O-methyltransferase</fullName>
        <ecNumber evidence="2">2.1.1.80</ecNumber>
    </recommendedName>
</protein>
<evidence type="ECO:0000256" key="1">
    <source>
        <dbReference type="ARBA" id="ARBA00001541"/>
    </source>
</evidence>
<dbReference type="SUPFAM" id="SSF47757">
    <property type="entry name" value="Chemotaxis receptor methyltransferase CheR, N-terminal domain"/>
    <property type="match status" value="1"/>
</dbReference>
<dbReference type="SMART" id="SM00138">
    <property type="entry name" value="MeTrc"/>
    <property type="match status" value="1"/>
</dbReference>
<keyword evidence="5" id="KW-0949">S-adenosyl-L-methionine</keyword>
<dbReference type="InterPro" id="IPR026024">
    <property type="entry name" value="Chemotaxis_MeTrfase_CheR"/>
</dbReference>
<dbReference type="SUPFAM" id="SSF53335">
    <property type="entry name" value="S-adenosyl-L-methionine-dependent methyltransferases"/>
    <property type="match status" value="1"/>
</dbReference>